<feature type="compositionally biased region" description="Basic and acidic residues" evidence="11">
    <location>
        <begin position="1176"/>
        <end position="1190"/>
    </location>
</feature>
<dbReference type="InterPro" id="IPR026971">
    <property type="entry name" value="CND1/NCAPD3"/>
</dbReference>
<evidence type="ECO:0000313" key="15">
    <source>
        <dbReference type="Proteomes" id="UP000789342"/>
    </source>
</evidence>
<evidence type="ECO:0000256" key="4">
    <source>
        <dbReference type="ARBA" id="ARBA00022454"/>
    </source>
</evidence>
<evidence type="ECO:0000256" key="10">
    <source>
        <dbReference type="PIRNR" id="PIRNR017127"/>
    </source>
</evidence>
<dbReference type="PANTHER" id="PTHR14222:SF2">
    <property type="entry name" value="CONDENSIN COMPLEX SUBUNIT 1"/>
    <property type="match status" value="1"/>
</dbReference>
<comment type="caution">
    <text evidence="14">The sequence shown here is derived from an EMBL/GenBank/DDBJ whole genome shotgun (WGS) entry which is preliminary data.</text>
</comment>
<dbReference type="EMBL" id="CAJVPV010000117">
    <property type="protein sequence ID" value="CAG8443459.1"/>
    <property type="molecule type" value="Genomic_DNA"/>
</dbReference>
<dbReference type="AlphaFoldDB" id="A0A9N8V5D5"/>
<feature type="domain" description="Condensin complex subunit 1 N-terminal" evidence="13">
    <location>
        <begin position="75"/>
        <end position="250"/>
    </location>
</feature>
<dbReference type="InterPro" id="IPR032682">
    <property type="entry name" value="Cnd1_C"/>
</dbReference>
<evidence type="ECO:0000256" key="11">
    <source>
        <dbReference type="SAM" id="MobiDB-lite"/>
    </source>
</evidence>
<dbReference type="GO" id="GO:0000779">
    <property type="term" value="C:condensed chromosome, centromeric region"/>
    <property type="evidence" value="ECO:0007669"/>
    <property type="project" value="TreeGrafter"/>
</dbReference>
<evidence type="ECO:0000256" key="7">
    <source>
        <dbReference type="ARBA" id="ARBA00023067"/>
    </source>
</evidence>
<dbReference type="GO" id="GO:0000796">
    <property type="term" value="C:condensin complex"/>
    <property type="evidence" value="ECO:0007669"/>
    <property type="project" value="TreeGrafter"/>
</dbReference>
<feature type="region of interest" description="Disordered" evidence="11">
    <location>
        <begin position="1176"/>
        <end position="1208"/>
    </location>
</feature>
<accession>A0A9N8V5D5</accession>
<dbReference type="GO" id="GO:0042393">
    <property type="term" value="F:histone binding"/>
    <property type="evidence" value="ECO:0007669"/>
    <property type="project" value="TreeGrafter"/>
</dbReference>
<evidence type="ECO:0000259" key="13">
    <source>
        <dbReference type="Pfam" id="PF12922"/>
    </source>
</evidence>
<dbReference type="InterPro" id="IPR011989">
    <property type="entry name" value="ARM-like"/>
</dbReference>
<keyword evidence="6 10" id="KW-0498">Mitosis</keyword>
<dbReference type="GO" id="GO:0010032">
    <property type="term" value="P:meiotic chromosome condensation"/>
    <property type="evidence" value="ECO:0007669"/>
    <property type="project" value="TreeGrafter"/>
</dbReference>
<dbReference type="SUPFAM" id="SSF48371">
    <property type="entry name" value="ARM repeat"/>
    <property type="match status" value="1"/>
</dbReference>
<evidence type="ECO:0000259" key="12">
    <source>
        <dbReference type="Pfam" id="PF12717"/>
    </source>
</evidence>
<dbReference type="Gene3D" id="1.25.10.10">
    <property type="entry name" value="Leucine-rich Repeat Variant"/>
    <property type="match status" value="1"/>
</dbReference>
<evidence type="ECO:0000256" key="3">
    <source>
        <dbReference type="ARBA" id="ARBA00009606"/>
    </source>
</evidence>
<dbReference type="Pfam" id="PF12717">
    <property type="entry name" value="Cnd1"/>
    <property type="match status" value="1"/>
</dbReference>
<reference evidence="14" key="1">
    <citation type="submission" date="2021-06" db="EMBL/GenBank/DDBJ databases">
        <authorList>
            <person name="Kallberg Y."/>
            <person name="Tangrot J."/>
            <person name="Rosling A."/>
        </authorList>
    </citation>
    <scope>NUCLEOTIDE SEQUENCE</scope>
    <source>
        <strain evidence="14">CL551</strain>
    </source>
</reference>
<sequence>MTDCFVLHEELLKLQDANYFFPNEILVAELSTIELDRLLNDTTDKITENSSAITNAELFDVLRSFVKKYNLLESTTMNRVLDIIISGFRSEYEATSNDLEADEEDTYGDHRIAMEMYGFLLGWLISNAEDKAASKSGVASGVDGATSGKTKRSRQAKSKNATITTVNLTEEWDWSAQKLAALDLMLEVLELRINKIWTSTHERDTFVSLFTKSAYLMLENVTNTKNNDIKTRVFKILSICVKDYNHAFGAQTSIIQEVQYYEHLSEPMAEFLHVLSSQYDHTQLAEEILIEINNKEFGDKDVIGPKNFSKFLVKLSELAPKVVIKQVGLLVGHFNNEPYTMRCGLIEVLGNLIIDLANQEEQATNHITQVNGFFDLLEERFLDVNSYCRSKLLQVYLKICDLKAKFPKRRQRLTDLVVRSLEDKASQVRKYAIKLLTKLISTHPYGLIHGGELSAGEWEERLKNVEEELKALQPPQEIVDMGAGREASTELEDRSDIQDMDIDILQFTRRYYTDAVRFIHQIHTAIPTLCQLLVSTTKSEVLEAIDFFVTAYTYKMEFAGEGLKKMLHLIWTKDNNDEGKGIRKRLIESYRKLYFDFDISISDKENVYIITRNLISLTFNATLAELTSLEQLLSTIMNEGDISDEVIAKLWSVYSVSKKEIPKAQRRGAIIVLSMLAKAKMEIVQEKIDLLLKIGLGSFGKADFSLAKYTCIALQRLGGSKTKVKGSLTNDSIRLPMSHQIFHRLKQMIEIQTTSQEWFALAEQVINTIYLLGEHPDILCADIIKRKAAHVFDLKIPDDNVMEIDDETINTNQAPFMMHPIQLSQLVFIVGHVAIKHIVHLEIIEAEWKRRKAADESKGDDELEQVAGTTEDELGEAIAQIRERELLFGENSLLAVFGPLISNICANNKTYNHHTLQISATLALAKLMCVSSEFCENNLQLLFTILERSNEPTIRSNIIIALGDMTVCFNNIIDENINYLYKRLSDSDSLVKKNTLMVLTHLILNGMIKVKGQLGEMAKCLEDEDQRISDLARLFFTELASKDNAVYNNLPDIISNLSSGDNPVNEDSFKKIMKFLFDFIEKDKHTENVVEKLCLRFKNLDDQRQWRNIAYCLSLLPYKNEKIIKKLIEGMPHYQDKLHEQEVCTFFNEIISKAKSVKPQKPEMKQIIDEYEAKIEEHRARGQDHEETIKKAAAATQKGKKKSSSTTQ</sequence>
<dbReference type="PIRSF" id="PIRSF017127">
    <property type="entry name" value="Condensin_D2"/>
    <property type="match status" value="1"/>
</dbReference>
<organism evidence="14 15">
    <name type="scientific">Acaulospora morrowiae</name>
    <dbReference type="NCBI Taxonomy" id="94023"/>
    <lineage>
        <taxon>Eukaryota</taxon>
        <taxon>Fungi</taxon>
        <taxon>Fungi incertae sedis</taxon>
        <taxon>Mucoromycota</taxon>
        <taxon>Glomeromycotina</taxon>
        <taxon>Glomeromycetes</taxon>
        <taxon>Diversisporales</taxon>
        <taxon>Acaulosporaceae</taxon>
        <taxon>Acaulospora</taxon>
    </lineage>
</organism>
<dbReference type="GO" id="GO:0005634">
    <property type="term" value="C:nucleus"/>
    <property type="evidence" value="ECO:0007669"/>
    <property type="project" value="UniProtKB-SubCell"/>
</dbReference>
<feature type="domain" description="Condensin complex subunit 1 C-terminal" evidence="12">
    <location>
        <begin position="953"/>
        <end position="1114"/>
    </location>
</feature>
<keyword evidence="4" id="KW-0158">Chromosome</keyword>
<comment type="subcellular location">
    <subcellularLocation>
        <location evidence="2">Chromosome</location>
    </subcellularLocation>
    <subcellularLocation>
        <location evidence="1">Nucleus</location>
    </subcellularLocation>
</comment>
<evidence type="ECO:0000256" key="8">
    <source>
        <dbReference type="ARBA" id="ARBA00023242"/>
    </source>
</evidence>
<keyword evidence="8" id="KW-0539">Nucleus</keyword>
<evidence type="ECO:0000256" key="2">
    <source>
        <dbReference type="ARBA" id="ARBA00004286"/>
    </source>
</evidence>
<comment type="function">
    <text evidence="10">Regulatory subunit of the condensin complex, a complex required for conversion of interphase chromatin into mitotic-like condense chromosomes. The condensin complex probably introduces positive supercoils into relaxed DNA in the presence of type I topoisomerases and converts nicked DNA into positive knotted forms in the presence of type II topoisomerases.</text>
</comment>
<dbReference type="GO" id="GO:0051301">
    <property type="term" value="P:cell division"/>
    <property type="evidence" value="ECO:0007669"/>
    <property type="project" value="UniProtKB-KW"/>
</dbReference>
<dbReference type="InterPro" id="IPR024324">
    <property type="entry name" value="Condensin_cplx_su1_N"/>
</dbReference>
<keyword evidence="7 10" id="KW-0226">DNA condensation</keyword>
<evidence type="ECO:0000256" key="5">
    <source>
        <dbReference type="ARBA" id="ARBA00022618"/>
    </source>
</evidence>
<gene>
    <name evidence="14" type="ORF">AMORRO_LOCUS455</name>
</gene>
<dbReference type="GO" id="GO:0007076">
    <property type="term" value="P:mitotic chromosome condensation"/>
    <property type="evidence" value="ECO:0007669"/>
    <property type="project" value="InterPro"/>
</dbReference>
<name>A0A9N8V5D5_9GLOM</name>
<dbReference type="InterPro" id="IPR007673">
    <property type="entry name" value="Condensin_cplx_su1"/>
</dbReference>
<proteinExistence type="inferred from homology"/>
<protein>
    <recommendedName>
        <fullName evidence="10">Condensin complex subunit 1</fullName>
    </recommendedName>
</protein>
<evidence type="ECO:0000256" key="6">
    <source>
        <dbReference type="ARBA" id="ARBA00022776"/>
    </source>
</evidence>
<comment type="similarity">
    <text evidence="3 10">Belongs to the CND1 (condensin subunit 1) family.</text>
</comment>
<dbReference type="Pfam" id="PF12922">
    <property type="entry name" value="Cnd1_N"/>
    <property type="match status" value="1"/>
</dbReference>
<keyword evidence="9 10" id="KW-0131">Cell cycle</keyword>
<keyword evidence="5 10" id="KW-0132">Cell division</keyword>
<dbReference type="Proteomes" id="UP000789342">
    <property type="component" value="Unassembled WGS sequence"/>
</dbReference>
<evidence type="ECO:0000313" key="14">
    <source>
        <dbReference type="EMBL" id="CAG8443459.1"/>
    </source>
</evidence>
<feature type="compositionally biased region" description="Basic residues" evidence="11">
    <location>
        <begin position="1198"/>
        <end position="1208"/>
    </location>
</feature>
<feature type="region of interest" description="Disordered" evidence="11">
    <location>
        <begin position="137"/>
        <end position="160"/>
    </location>
</feature>
<evidence type="ECO:0000256" key="9">
    <source>
        <dbReference type="ARBA" id="ARBA00023306"/>
    </source>
</evidence>
<keyword evidence="15" id="KW-1185">Reference proteome</keyword>
<dbReference type="InterPro" id="IPR016024">
    <property type="entry name" value="ARM-type_fold"/>
</dbReference>
<dbReference type="OrthoDB" id="436262at2759"/>
<dbReference type="PANTHER" id="PTHR14222">
    <property type="entry name" value="CONDENSIN"/>
    <property type="match status" value="1"/>
</dbReference>
<evidence type="ECO:0000256" key="1">
    <source>
        <dbReference type="ARBA" id="ARBA00004123"/>
    </source>
</evidence>